<reference evidence="1 2" key="1">
    <citation type="journal article" date="2023" name="Plants (Basel)">
        <title>Bridging the Gap: Combining Genomics and Transcriptomics Approaches to Understand Stylosanthes scabra, an Orphan Legume from the Brazilian Caatinga.</title>
        <authorList>
            <person name="Ferreira-Neto J.R.C."/>
            <person name="da Silva M.D."/>
            <person name="Binneck E."/>
            <person name="de Melo N.F."/>
            <person name="da Silva R.H."/>
            <person name="de Melo A.L.T.M."/>
            <person name="Pandolfi V."/>
            <person name="Bustamante F.O."/>
            <person name="Brasileiro-Vidal A.C."/>
            <person name="Benko-Iseppon A.M."/>
        </authorList>
    </citation>
    <scope>NUCLEOTIDE SEQUENCE [LARGE SCALE GENOMIC DNA]</scope>
    <source>
        <tissue evidence="1">Leaves</tissue>
    </source>
</reference>
<evidence type="ECO:0000313" key="1">
    <source>
        <dbReference type="EMBL" id="MED6186447.1"/>
    </source>
</evidence>
<accession>A0ABU6WME3</accession>
<name>A0ABU6WME3_9FABA</name>
<protein>
    <submittedName>
        <fullName evidence="1">Uncharacterized protein</fullName>
    </submittedName>
</protein>
<comment type="caution">
    <text evidence="1">The sequence shown here is derived from an EMBL/GenBank/DDBJ whole genome shotgun (WGS) entry which is preliminary data.</text>
</comment>
<dbReference type="Proteomes" id="UP001341840">
    <property type="component" value="Unassembled WGS sequence"/>
</dbReference>
<proteinExistence type="predicted"/>
<evidence type="ECO:0000313" key="2">
    <source>
        <dbReference type="Proteomes" id="UP001341840"/>
    </source>
</evidence>
<organism evidence="1 2">
    <name type="scientific">Stylosanthes scabra</name>
    <dbReference type="NCBI Taxonomy" id="79078"/>
    <lineage>
        <taxon>Eukaryota</taxon>
        <taxon>Viridiplantae</taxon>
        <taxon>Streptophyta</taxon>
        <taxon>Embryophyta</taxon>
        <taxon>Tracheophyta</taxon>
        <taxon>Spermatophyta</taxon>
        <taxon>Magnoliopsida</taxon>
        <taxon>eudicotyledons</taxon>
        <taxon>Gunneridae</taxon>
        <taxon>Pentapetalae</taxon>
        <taxon>rosids</taxon>
        <taxon>fabids</taxon>
        <taxon>Fabales</taxon>
        <taxon>Fabaceae</taxon>
        <taxon>Papilionoideae</taxon>
        <taxon>50 kb inversion clade</taxon>
        <taxon>dalbergioids sensu lato</taxon>
        <taxon>Dalbergieae</taxon>
        <taxon>Pterocarpus clade</taxon>
        <taxon>Stylosanthes</taxon>
    </lineage>
</organism>
<keyword evidence="2" id="KW-1185">Reference proteome</keyword>
<dbReference type="EMBL" id="JASCZI010181928">
    <property type="protein sequence ID" value="MED6186447.1"/>
    <property type="molecule type" value="Genomic_DNA"/>
</dbReference>
<gene>
    <name evidence="1" type="ORF">PIB30_066755</name>
</gene>
<sequence length="192" mass="20794">MATGRAEKAMGAAALALVRRTALLGQGDGATALARLDAWTELLGREGWRTAKGRKELGEERERRYRSENVRRVWLCSSIITSTPDLCVTGTHLSSSSFFAAMAFSSTPSMSFVAADYEVVALSDYAIEDATAVELIDSLPFVHGGTRRLSSRSLQGSMRCCCAPGEIDSRDDPMIFISSCNVTLVGMRIKCL</sequence>